<dbReference type="Proteomes" id="UP001596504">
    <property type="component" value="Unassembled WGS sequence"/>
</dbReference>
<evidence type="ECO:0000313" key="2">
    <source>
        <dbReference type="Proteomes" id="UP001596504"/>
    </source>
</evidence>
<protein>
    <recommendedName>
        <fullName evidence="3">Zinc finger protein</fullName>
    </recommendedName>
</protein>
<accession>A0ABW2LS49</accession>
<organism evidence="1 2">
    <name type="scientific">Saccharopolyspora griseoalba</name>
    <dbReference type="NCBI Taxonomy" id="1431848"/>
    <lineage>
        <taxon>Bacteria</taxon>
        <taxon>Bacillati</taxon>
        <taxon>Actinomycetota</taxon>
        <taxon>Actinomycetes</taxon>
        <taxon>Pseudonocardiales</taxon>
        <taxon>Pseudonocardiaceae</taxon>
        <taxon>Saccharopolyspora</taxon>
    </lineage>
</organism>
<comment type="caution">
    <text evidence="1">The sequence shown here is derived from an EMBL/GenBank/DDBJ whole genome shotgun (WGS) entry which is preliminary data.</text>
</comment>
<reference evidence="2" key="1">
    <citation type="journal article" date="2019" name="Int. J. Syst. Evol. Microbiol.">
        <title>The Global Catalogue of Microorganisms (GCM) 10K type strain sequencing project: providing services to taxonomists for standard genome sequencing and annotation.</title>
        <authorList>
            <consortium name="The Broad Institute Genomics Platform"/>
            <consortium name="The Broad Institute Genome Sequencing Center for Infectious Disease"/>
            <person name="Wu L."/>
            <person name="Ma J."/>
        </authorList>
    </citation>
    <scope>NUCLEOTIDE SEQUENCE [LARGE SCALE GENOMIC DNA]</scope>
    <source>
        <strain evidence="2">WLHS5</strain>
    </source>
</reference>
<dbReference type="RefSeq" id="WP_380672042.1">
    <property type="nucleotide sequence ID" value="NZ_JBHTCJ010000015.1"/>
</dbReference>
<gene>
    <name evidence="1" type="ORF">ACFQRI_23290</name>
</gene>
<evidence type="ECO:0008006" key="3">
    <source>
        <dbReference type="Google" id="ProtNLM"/>
    </source>
</evidence>
<keyword evidence="2" id="KW-1185">Reference proteome</keyword>
<evidence type="ECO:0000313" key="1">
    <source>
        <dbReference type="EMBL" id="MFC7344345.1"/>
    </source>
</evidence>
<name>A0ABW2LS49_9PSEU</name>
<sequence length="73" mass="7906">MTSTRTARHFWLPVANGNQRGGVRHAFRGGRWDGQPADVAVCGEHVALAHPSELDWISFPTCGTCSETLKGEA</sequence>
<proteinExistence type="predicted"/>
<dbReference type="EMBL" id="JBHTCJ010000015">
    <property type="protein sequence ID" value="MFC7344345.1"/>
    <property type="molecule type" value="Genomic_DNA"/>
</dbReference>